<name>A0ABT3ZLG3_9BURK</name>
<dbReference type="PANTHER" id="PTHR30448:SF0">
    <property type="entry name" value="RNASE ADAPTER PROTEIN RAPZ"/>
    <property type="match status" value="1"/>
</dbReference>
<dbReference type="InterPro" id="IPR053930">
    <property type="entry name" value="RapZ-like_N"/>
</dbReference>
<dbReference type="EMBL" id="JAPMXC010000001">
    <property type="protein sequence ID" value="MCY0387182.1"/>
    <property type="molecule type" value="Genomic_DNA"/>
</dbReference>
<dbReference type="PIRSF" id="PIRSF005052">
    <property type="entry name" value="P-loopkin"/>
    <property type="match status" value="1"/>
</dbReference>
<feature type="binding site" evidence="4">
    <location>
        <begin position="57"/>
        <end position="60"/>
    </location>
    <ligand>
        <name>GTP</name>
        <dbReference type="ChEBI" id="CHEBI:37565"/>
    </ligand>
</feature>
<keyword evidence="2 4" id="KW-0067">ATP-binding</keyword>
<evidence type="ECO:0000313" key="7">
    <source>
        <dbReference type="EMBL" id="MCY0387182.1"/>
    </source>
</evidence>
<dbReference type="Pfam" id="PF22740">
    <property type="entry name" value="PapZ_C"/>
    <property type="match status" value="1"/>
</dbReference>
<feature type="binding site" evidence="4">
    <location>
        <begin position="8"/>
        <end position="15"/>
    </location>
    <ligand>
        <name>ATP</name>
        <dbReference type="ChEBI" id="CHEBI:30616"/>
    </ligand>
</feature>
<feature type="domain" description="RapZ C-terminal" evidence="6">
    <location>
        <begin position="168"/>
        <end position="285"/>
    </location>
</feature>
<keyword evidence="3 4" id="KW-0342">GTP-binding</keyword>
<dbReference type="InterPro" id="IPR005337">
    <property type="entry name" value="RapZ-like"/>
</dbReference>
<keyword evidence="1 4" id="KW-0547">Nucleotide-binding</keyword>
<dbReference type="InterPro" id="IPR053931">
    <property type="entry name" value="RapZ_C"/>
</dbReference>
<evidence type="ECO:0000259" key="5">
    <source>
        <dbReference type="Pfam" id="PF03668"/>
    </source>
</evidence>
<dbReference type="HAMAP" id="MF_00636">
    <property type="entry name" value="RapZ_like"/>
    <property type="match status" value="1"/>
</dbReference>
<keyword evidence="8" id="KW-1185">Reference proteome</keyword>
<accession>A0ABT3ZLG3</accession>
<dbReference type="InterPro" id="IPR027417">
    <property type="entry name" value="P-loop_NTPase"/>
</dbReference>
<comment type="caution">
    <text evidence="7">The sequence shown here is derived from an EMBL/GenBank/DDBJ whole genome shotgun (WGS) entry which is preliminary data.</text>
</comment>
<evidence type="ECO:0000256" key="4">
    <source>
        <dbReference type="HAMAP-Rule" id="MF_00636"/>
    </source>
</evidence>
<reference evidence="7" key="1">
    <citation type="submission" date="2022-11" db="EMBL/GenBank/DDBJ databases">
        <title>Robbsia betulipollinis sp. nov., isolated from pollen of birch (Betula pendula).</title>
        <authorList>
            <person name="Shi H."/>
            <person name="Ambika Manirajan B."/>
            <person name="Ratering S."/>
            <person name="Geissler-Plaum R."/>
            <person name="Schnell S."/>
        </authorList>
    </citation>
    <scope>NUCLEOTIDE SEQUENCE</scope>
    <source>
        <strain evidence="7">Bb-Pol-6</strain>
    </source>
</reference>
<evidence type="ECO:0000259" key="6">
    <source>
        <dbReference type="Pfam" id="PF22740"/>
    </source>
</evidence>
<evidence type="ECO:0000256" key="1">
    <source>
        <dbReference type="ARBA" id="ARBA00022741"/>
    </source>
</evidence>
<dbReference type="Proteomes" id="UP001082899">
    <property type="component" value="Unassembled WGS sequence"/>
</dbReference>
<feature type="domain" description="RapZ-like N-terminal" evidence="5">
    <location>
        <begin position="1"/>
        <end position="159"/>
    </location>
</feature>
<evidence type="ECO:0000256" key="3">
    <source>
        <dbReference type="ARBA" id="ARBA00023134"/>
    </source>
</evidence>
<evidence type="ECO:0000313" key="8">
    <source>
        <dbReference type="Proteomes" id="UP001082899"/>
    </source>
</evidence>
<proteinExistence type="inferred from homology"/>
<protein>
    <submittedName>
        <fullName evidence="7">RNase adapter RapZ</fullName>
    </submittedName>
</protein>
<organism evidence="7 8">
    <name type="scientific">Robbsia betulipollinis</name>
    <dbReference type="NCBI Taxonomy" id="2981849"/>
    <lineage>
        <taxon>Bacteria</taxon>
        <taxon>Pseudomonadati</taxon>
        <taxon>Pseudomonadota</taxon>
        <taxon>Betaproteobacteria</taxon>
        <taxon>Burkholderiales</taxon>
        <taxon>Burkholderiaceae</taxon>
        <taxon>Robbsia</taxon>
    </lineage>
</organism>
<dbReference type="Pfam" id="PF03668">
    <property type="entry name" value="RapZ-like_N"/>
    <property type="match status" value="1"/>
</dbReference>
<dbReference type="RefSeq" id="WP_267846943.1">
    <property type="nucleotide sequence ID" value="NZ_JAPMXC010000001.1"/>
</dbReference>
<sequence>MRIILITGISGSGKSVALNALEDVGYYCVDNLPPRFLPELAAFLASDGCSRLAVAIDARSGNSLHDIARMLDDLRASGHTTRVLFLNASTQSLIARFSETRRRHPLSVSSGEALPRSESSLADAIEGERELLSGLTELGHQLDTSSLRANTLRAWVRTFAEHQNEGLTLMFQSFGFKKGLPLDADYVFDVRSLPNPYYDTALRPLTGRDQPVIDFLSDIPEVHEMIEDISAFLKKWLQSFRDDNRSYLTVAIGCTGGQHRSVFIAETLARRFGGADQVILRHREIAPVDAVDTPSPAPRH</sequence>
<dbReference type="NCBIfam" id="NF003828">
    <property type="entry name" value="PRK05416.1"/>
    <property type="match status" value="1"/>
</dbReference>
<evidence type="ECO:0000256" key="2">
    <source>
        <dbReference type="ARBA" id="ARBA00022840"/>
    </source>
</evidence>
<dbReference type="PANTHER" id="PTHR30448">
    <property type="entry name" value="RNASE ADAPTER PROTEIN RAPZ"/>
    <property type="match status" value="1"/>
</dbReference>
<dbReference type="SUPFAM" id="SSF52540">
    <property type="entry name" value="P-loop containing nucleoside triphosphate hydrolases"/>
    <property type="match status" value="1"/>
</dbReference>
<gene>
    <name evidence="7" type="primary">rapZ</name>
    <name evidence="7" type="ORF">OVY01_08045</name>
</gene>